<feature type="chain" id="PRO_5040780441" evidence="1">
    <location>
        <begin position="25"/>
        <end position="60"/>
    </location>
</feature>
<name>A0A9W6CNN5_XANFL</name>
<dbReference type="GeneID" id="95764180"/>
<proteinExistence type="predicted"/>
<reference evidence="3 5" key="2">
    <citation type="submission" date="2023-07" db="EMBL/GenBank/DDBJ databases">
        <title>Genomic Encyclopedia of Type Strains, Phase IV (KMG-IV): sequencing the most valuable type-strain genomes for metagenomic binning, comparative biology and taxonomic classification.</title>
        <authorList>
            <person name="Goeker M."/>
        </authorList>
    </citation>
    <scope>NUCLEOTIDE SEQUENCE [LARGE SCALE GENOMIC DNA]</scope>
    <source>
        <strain evidence="3 5">DSM 338</strain>
    </source>
</reference>
<dbReference type="RefSeq" id="WP_169124533.1">
    <property type="nucleotide sequence ID" value="NZ_BSDO01000005.1"/>
</dbReference>
<protein>
    <submittedName>
        <fullName evidence="2">Uncharacterized protein</fullName>
    </submittedName>
</protein>
<evidence type="ECO:0000256" key="1">
    <source>
        <dbReference type="SAM" id="SignalP"/>
    </source>
</evidence>
<evidence type="ECO:0000313" key="3">
    <source>
        <dbReference type="EMBL" id="MDR6335052.1"/>
    </source>
</evidence>
<keyword evidence="5" id="KW-1185">Reference proteome</keyword>
<dbReference type="AlphaFoldDB" id="A0A9W6CNN5"/>
<reference evidence="2" key="1">
    <citation type="submission" date="2022-12" db="EMBL/GenBank/DDBJ databases">
        <title>Reference genome sequencing for broad-spectrum identification of bacterial and archaeal isolates by mass spectrometry.</title>
        <authorList>
            <person name="Sekiguchi Y."/>
            <person name="Tourlousse D.M."/>
        </authorList>
    </citation>
    <scope>NUCLEOTIDE SEQUENCE</scope>
    <source>
        <strain evidence="2">301</strain>
    </source>
</reference>
<organism evidence="2 4">
    <name type="scientific">Xanthobacter flavus</name>
    <dbReference type="NCBI Taxonomy" id="281"/>
    <lineage>
        <taxon>Bacteria</taxon>
        <taxon>Pseudomonadati</taxon>
        <taxon>Pseudomonadota</taxon>
        <taxon>Alphaproteobacteria</taxon>
        <taxon>Hyphomicrobiales</taxon>
        <taxon>Xanthobacteraceae</taxon>
        <taxon>Xanthobacter</taxon>
    </lineage>
</organism>
<dbReference type="EMBL" id="JAVDPY010000006">
    <property type="protein sequence ID" value="MDR6335052.1"/>
    <property type="molecule type" value="Genomic_DNA"/>
</dbReference>
<dbReference type="EMBL" id="BSDO01000005">
    <property type="protein sequence ID" value="GLI23725.1"/>
    <property type="molecule type" value="Genomic_DNA"/>
</dbReference>
<gene>
    <name evidence="3" type="ORF">GGQ86_003542</name>
    <name evidence="2" type="ORF">XFLAVUS301_33990</name>
</gene>
<dbReference type="Proteomes" id="UP001245370">
    <property type="component" value="Unassembled WGS sequence"/>
</dbReference>
<comment type="caution">
    <text evidence="2">The sequence shown here is derived from an EMBL/GenBank/DDBJ whole genome shotgun (WGS) entry which is preliminary data.</text>
</comment>
<sequence>MNTQDELRKVFLPLVLVAALFAAAAPRAAGQPISLSAVSKTLAQWGEAYAASESMLQMGN</sequence>
<keyword evidence="1" id="KW-0732">Signal</keyword>
<evidence type="ECO:0000313" key="4">
    <source>
        <dbReference type="Proteomes" id="UP001144397"/>
    </source>
</evidence>
<feature type="signal peptide" evidence="1">
    <location>
        <begin position="1"/>
        <end position="24"/>
    </location>
</feature>
<evidence type="ECO:0000313" key="5">
    <source>
        <dbReference type="Proteomes" id="UP001245370"/>
    </source>
</evidence>
<dbReference type="Proteomes" id="UP001144397">
    <property type="component" value="Unassembled WGS sequence"/>
</dbReference>
<evidence type="ECO:0000313" key="2">
    <source>
        <dbReference type="EMBL" id="GLI23725.1"/>
    </source>
</evidence>
<accession>A0A9W6CNN5</accession>